<feature type="domain" description="ShKT" evidence="3">
    <location>
        <begin position="46"/>
        <end position="80"/>
    </location>
</feature>
<evidence type="ECO:0000256" key="2">
    <source>
        <dbReference type="SAM" id="SignalP"/>
    </source>
</evidence>
<evidence type="ECO:0000313" key="4">
    <source>
        <dbReference type="EMBL" id="KAK0400656.1"/>
    </source>
</evidence>
<gene>
    <name evidence="4" type="ORF">QR680_015372</name>
</gene>
<reference evidence="4" key="1">
    <citation type="submission" date="2023-06" db="EMBL/GenBank/DDBJ databases">
        <title>Genomic analysis of the entomopathogenic nematode Steinernema hermaphroditum.</title>
        <authorList>
            <person name="Schwarz E.M."/>
            <person name="Heppert J.K."/>
            <person name="Baniya A."/>
            <person name="Schwartz H.T."/>
            <person name="Tan C.-H."/>
            <person name="Antoshechkin I."/>
            <person name="Sternberg P.W."/>
            <person name="Goodrich-Blair H."/>
            <person name="Dillman A.R."/>
        </authorList>
    </citation>
    <scope>NUCLEOTIDE SEQUENCE</scope>
    <source>
        <strain evidence="4">PS9179</strain>
        <tissue evidence="4">Whole animal</tissue>
    </source>
</reference>
<comment type="caution">
    <text evidence="1">Lacks conserved residue(s) required for the propagation of feature annotation.</text>
</comment>
<dbReference type="PANTHER" id="PTHR46219:SF13">
    <property type="entry name" value="SHKT DOMAIN-CONTAINING PROTEIN"/>
    <property type="match status" value="1"/>
</dbReference>
<dbReference type="SMART" id="SM00254">
    <property type="entry name" value="ShKT"/>
    <property type="match status" value="2"/>
</dbReference>
<keyword evidence="1" id="KW-1015">Disulfide bond</keyword>
<dbReference type="PANTHER" id="PTHR46219">
    <property type="entry name" value="PROTEIN CBG11138"/>
    <property type="match status" value="1"/>
</dbReference>
<name>A0AA39H7G5_9BILA</name>
<comment type="caution">
    <text evidence="4">The sequence shown here is derived from an EMBL/GenBank/DDBJ whole genome shotgun (WGS) entry which is preliminary data.</text>
</comment>
<evidence type="ECO:0000256" key="1">
    <source>
        <dbReference type="PROSITE-ProRule" id="PRU01005"/>
    </source>
</evidence>
<dbReference type="Pfam" id="PF01549">
    <property type="entry name" value="ShK"/>
    <property type="match status" value="2"/>
</dbReference>
<sequence length="124" mass="13326">MHSQLVSAVVLACVALGAFAADNLVCIGGLCPKGYDCVNDVCVQQCKDIAPDCGPKAYLCNNSLYYDLMTEQCPKTCGRCGGGPKPSCVDNAPGQECKQKSYLCNNSLYYDLMTKECRKTCGRC</sequence>
<keyword evidence="2" id="KW-0732">Signal</keyword>
<dbReference type="AlphaFoldDB" id="A0AA39H7G5"/>
<keyword evidence="5" id="KW-1185">Reference proteome</keyword>
<feature type="disulfide bond" evidence="1">
    <location>
        <begin position="46"/>
        <end position="80"/>
    </location>
</feature>
<protein>
    <recommendedName>
        <fullName evidence="3">ShKT domain-containing protein</fullName>
    </recommendedName>
</protein>
<accession>A0AA39H7G5</accession>
<dbReference type="EMBL" id="JAUCMV010000004">
    <property type="protein sequence ID" value="KAK0400656.1"/>
    <property type="molecule type" value="Genomic_DNA"/>
</dbReference>
<feature type="signal peptide" evidence="2">
    <location>
        <begin position="1"/>
        <end position="20"/>
    </location>
</feature>
<organism evidence="4 5">
    <name type="scientific">Steinernema hermaphroditum</name>
    <dbReference type="NCBI Taxonomy" id="289476"/>
    <lineage>
        <taxon>Eukaryota</taxon>
        <taxon>Metazoa</taxon>
        <taxon>Ecdysozoa</taxon>
        <taxon>Nematoda</taxon>
        <taxon>Chromadorea</taxon>
        <taxon>Rhabditida</taxon>
        <taxon>Tylenchina</taxon>
        <taxon>Panagrolaimomorpha</taxon>
        <taxon>Strongyloidoidea</taxon>
        <taxon>Steinernematidae</taxon>
        <taxon>Steinernema</taxon>
    </lineage>
</organism>
<dbReference type="Proteomes" id="UP001175271">
    <property type="component" value="Unassembled WGS sequence"/>
</dbReference>
<feature type="chain" id="PRO_5041421024" description="ShKT domain-containing protein" evidence="2">
    <location>
        <begin position="21"/>
        <end position="124"/>
    </location>
</feature>
<dbReference type="InterPro" id="IPR003582">
    <property type="entry name" value="ShKT_dom"/>
</dbReference>
<dbReference type="PROSITE" id="PS51670">
    <property type="entry name" value="SHKT"/>
    <property type="match status" value="2"/>
</dbReference>
<proteinExistence type="predicted"/>
<dbReference type="Gene3D" id="1.10.10.1940">
    <property type="match status" value="2"/>
</dbReference>
<feature type="domain" description="ShKT" evidence="3">
    <location>
        <begin position="88"/>
        <end position="124"/>
    </location>
</feature>
<evidence type="ECO:0000313" key="5">
    <source>
        <dbReference type="Proteomes" id="UP001175271"/>
    </source>
</evidence>
<evidence type="ECO:0000259" key="3">
    <source>
        <dbReference type="PROSITE" id="PS51670"/>
    </source>
</evidence>